<dbReference type="Proteomes" id="UP001165378">
    <property type="component" value="Unassembled WGS sequence"/>
</dbReference>
<organism evidence="2 3">
    <name type="scientific">Yinghuangia soli</name>
    <dbReference type="NCBI Taxonomy" id="2908204"/>
    <lineage>
        <taxon>Bacteria</taxon>
        <taxon>Bacillati</taxon>
        <taxon>Actinomycetota</taxon>
        <taxon>Actinomycetes</taxon>
        <taxon>Kitasatosporales</taxon>
        <taxon>Streptomycetaceae</taxon>
        <taxon>Yinghuangia</taxon>
    </lineage>
</organism>
<evidence type="ECO:0000313" key="3">
    <source>
        <dbReference type="Proteomes" id="UP001165378"/>
    </source>
</evidence>
<sequence length="363" mass="40118">MPLPEPLSARLADPRFWAAYHFREDLLDDLCEGRQEVLDDDGLLFPDLEDCEVVVEVTDDHALVLALDVDTGYFDLAVRTGDPSEDRTLGWDDQAHWHPHVFRPEELDLVCRAAALRDPGLPHPGPLLALLARFAFAVDGDDVEAFARRLDASFAALRPRTAGESSAAGEPEPYWPDSTEWTESRDLRGAGVMWVTDPSGDAFPQEAAAPLDGPELYSLRVRPESYGKSKDTGEEGDGFPHAAVREMLTRCRSALEIRPAVREFARLAPLVSEADDGDDVTVLLEQQERALLAIARPVSEAEAALLATCFGPDGCYGLGYTLVHLIETAPFPPAVAEPPEDAYPWHRIWRNYQHAQERRSAAD</sequence>
<comment type="caution">
    <text evidence="2">The sequence shown here is derived from an EMBL/GenBank/DDBJ whole genome shotgun (WGS) entry which is preliminary data.</text>
</comment>
<evidence type="ECO:0000256" key="1">
    <source>
        <dbReference type="SAM" id="MobiDB-lite"/>
    </source>
</evidence>
<feature type="region of interest" description="Disordered" evidence="1">
    <location>
        <begin position="160"/>
        <end position="180"/>
    </location>
</feature>
<dbReference type="AlphaFoldDB" id="A0AA41Q2P1"/>
<keyword evidence="3" id="KW-1185">Reference proteome</keyword>
<proteinExistence type="predicted"/>
<reference evidence="2" key="1">
    <citation type="submission" date="2022-01" db="EMBL/GenBank/DDBJ databases">
        <title>Genome-Based Taxonomic Classification of the Phylum Actinobacteria.</title>
        <authorList>
            <person name="Gao Y."/>
        </authorList>
    </citation>
    <scope>NUCLEOTIDE SEQUENCE</scope>
    <source>
        <strain evidence="2">KLBMP 8922</strain>
    </source>
</reference>
<dbReference type="RefSeq" id="WP_235054002.1">
    <property type="nucleotide sequence ID" value="NZ_JAKFHA010000012.1"/>
</dbReference>
<gene>
    <name evidence="2" type="ORF">LZ495_20725</name>
</gene>
<accession>A0AA41Q2P1</accession>
<name>A0AA41Q2P1_9ACTN</name>
<dbReference type="EMBL" id="JAKFHA010000012">
    <property type="protein sequence ID" value="MCF2529626.1"/>
    <property type="molecule type" value="Genomic_DNA"/>
</dbReference>
<protein>
    <submittedName>
        <fullName evidence="2">Uncharacterized protein</fullName>
    </submittedName>
</protein>
<evidence type="ECO:0000313" key="2">
    <source>
        <dbReference type="EMBL" id="MCF2529626.1"/>
    </source>
</evidence>